<accession>A0A093H9E3</accession>
<gene>
    <name evidence="6" type="ORF">N308_06702</name>
</gene>
<feature type="compositionally biased region" description="Low complexity" evidence="4">
    <location>
        <begin position="268"/>
        <end position="282"/>
    </location>
</feature>
<dbReference type="InterPro" id="IPR001478">
    <property type="entry name" value="PDZ"/>
</dbReference>
<dbReference type="Pfam" id="PF00595">
    <property type="entry name" value="PDZ"/>
    <property type="match status" value="2"/>
</dbReference>
<dbReference type="InterPro" id="IPR036034">
    <property type="entry name" value="PDZ_sf"/>
</dbReference>
<dbReference type="GO" id="GO:0060088">
    <property type="term" value="P:auditory receptor cell stereocilium organization"/>
    <property type="evidence" value="ECO:0007669"/>
    <property type="project" value="TreeGrafter"/>
</dbReference>
<protein>
    <submittedName>
        <fullName evidence="6">PDZ domain-containing protein 7</fullName>
    </submittedName>
</protein>
<organism evidence="6 7">
    <name type="scientific">Struthio camelus australis</name>
    <dbReference type="NCBI Taxonomy" id="441894"/>
    <lineage>
        <taxon>Eukaryota</taxon>
        <taxon>Metazoa</taxon>
        <taxon>Chordata</taxon>
        <taxon>Craniata</taxon>
        <taxon>Vertebrata</taxon>
        <taxon>Euteleostomi</taxon>
        <taxon>Archelosauria</taxon>
        <taxon>Archosauria</taxon>
        <taxon>Dinosauria</taxon>
        <taxon>Saurischia</taxon>
        <taxon>Theropoda</taxon>
        <taxon>Coelurosauria</taxon>
        <taxon>Aves</taxon>
        <taxon>Palaeognathae</taxon>
        <taxon>Struthioniformes</taxon>
        <taxon>Struthionidae</taxon>
        <taxon>Struthio</taxon>
    </lineage>
</organism>
<dbReference type="CDD" id="cd10833">
    <property type="entry name" value="PDZ1_PDZD7-like"/>
    <property type="match status" value="1"/>
</dbReference>
<dbReference type="GO" id="GO:0007605">
    <property type="term" value="P:sensory perception of sound"/>
    <property type="evidence" value="ECO:0007669"/>
    <property type="project" value="TreeGrafter"/>
</dbReference>
<feature type="region of interest" description="Disordered" evidence="4">
    <location>
        <begin position="268"/>
        <end position="317"/>
    </location>
</feature>
<feature type="non-terminal residue" evidence="6">
    <location>
        <position position="1"/>
    </location>
</feature>
<dbReference type="Proteomes" id="UP000053584">
    <property type="component" value="Unassembled WGS sequence"/>
</dbReference>
<dbReference type="AlphaFoldDB" id="A0A093H9E3"/>
<feature type="non-terminal residue" evidence="6">
    <location>
        <position position="317"/>
    </location>
</feature>
<dbReference type="SMART" id="SM00228">
    <property type="entry name" value="PDZ"/>
    <property type="match status" value="2"/>
</dbReference>
<dbReference type="EMBL" id="KL205881">
    <property type="protein sequence ID" value="KFV76035.1"/>
    <property type="molecule type" value="Genomic_DNA"/>
</dbReference>
<evidence type="ECO:0000256" key="2">
    <source>
        <dbReference type="ARBA" id="ARBA00022737"/>
    </source>
</evidence>
<name>A0A093H9E3_STRCA</name>
<evidence type="ECO:0000259" key="5">
    <source>
        <dbReference type="PROSITE" id="PS50106"/>
    </source>
</evidence>
<feature type="domain" description="PDZ" evidence="5">
    <location>
        <begin position="161"/>
        <end position="230"/>
    </location>
</feature>
<evidence type="ECO:0000256" key="1">
    <source>
        <dbReference type="ARBA" id="ARBA00004316"/>
    </source>
</evidence>
<keyword evidence="3" id="KW-0966">Cell projection</keyword>
<evidence type="ECO:0000313" key="6">
    <source>
        <dbReference type="EMBL" id="KFV76035.1"/>
    </source>
</evidence>
<dbReference type="PROSITE" id="PS50106">
    <property type="entry name" value="PDZ"/>
    <property type="match status" value="2"/>
</dbReference>
<comment type="subcellular location">
    <subcellularLocation>
        <location evidence="1">Cell projection</location>
    </subcellularLocation>
</comment>
<dbReference type="InterPro" id="IPR051844">
    <property type="entry name" value="USH2_Complex_Protein"/>
</dbReference>
<feature type="domain" description="PDZ" evidence="5">
    <location>
        <begin position="37"/>
        <end position="104"/>
    </location>
</feature>
<dbReference type="Gene3D" id="2.30.42.10">
    <property type="match status" value="2"/>
</dbReference>
<sequence length="317" mass="33240">LLNGAARGSRAASPMGRVILINSPIEASSNESNVINAITVEKSMDGKLGFSVRGGSEHGLGIFVSKVEEGSAAEQAGLCVGDKITEVNSVSLENITMSSAVKVLTGNNRLRMVVRRMGRVPGIKFSKEKTAWVDVVNRRLVVEKSGSTPSESGSEDGLRRIVHLYTTSDDYCLGFNIRGGREFGLGIYVSRVDPGGLAEQNGIQVGDQVLAANGVKFEDISHSKAVEVLKGQTHIMLTIKVPARPGRVSPPRPRCAFAVTNGQLQQLSQASETSSSISSYSSGPAPGTVNGLGTAAPGPPARTVDVAISTEDGPRRG</sequence>
<dbReference type="FunFam" id="2.30.42.10:FF:000090">
    <property type="entry name" value="PDZ domain containing 7"/>
    <property type="match status" value="1"/>
</dbReference>
<evidence type="ECO:0000256" key="4">
    <source>
        <dbReference type="SAM" id="MobiDB-lite"/>
    </source>
</evidence>
<dbReference type="CDD" id="cd10834">
    <property type="entry name" value="PDZ2_PDZD7-like"/>
    <property type="match status" value="1"/>
</dbReference>
<dbReference type="STRING" id="441894.ENSSCUP00000002590"/>
<dbReference type="PANTHER" id="PTHR23116">
    <property type="entry name" value="PDZ DOMAIN CONTAINING WHIRLIN AND HARMONIN-RELATED"/>
    <property type="match status" value="1"/>
</dbReference>
<dbReference type="GO" id="GO:0032426">
    <property type="term" value="C:stereocilium tip"/>
    <property type="evidence" value="ECO:0007669"/>
    <property type="project" value="TreeGrafter"/>
</dbReference>
<dbReference type="GO" id="GO:0002142">
    <property type="term" value="C:stereocilia ankle link complex"/>
    <property type="evidence" value="ECO:0007669"/>
    <property type="project" value="TreeGrafter"/>
</dbReference>
<dbReference type="GO" id="GO:0005929">
    <property type="term" value="C:cilium"/>
    <property type="evidence" value="ECO:0007669"/>
    <property type="project" value="TreeGrafter"/>
</dbReference>
<evidence type="ECO:0000256" key="3">
    <source>
        <dbReference type="ARBA" id="ARBA00023273"/>
    </source>
</evidence>
<dbReference type="FunFam" id="2.30.42.10:FF:000092">
    <property type="entry name" value="PDZ domain containing 7"/>
    <property type="match status" value="1"/>
</dbReference>
<proteinExistence type="predicted"/>
<dbReference type="PANTHER" id="PTHR23116:SF29">
    <property type="entry name" value="PDZ DOMAIN-CONTAINING PROTEIN 7"/>
    <property type="match status" value="1"/>
</dbReference>
<dbReference type="SUPFAM" id="SSF50156">
    <property type="entry name" value="PDZ domain-like"/>
    <property type="match status" value="2"/>
</dbReference>
<reference evidence="6 7" key="1">
    <citation type="submission" date="2014-04" db="EMBL/GenBank/DDBJ databases">
        <title>Genome evolution of avian class.</title>
        <authorList>
            <person name="Zhang G."/>
            <person name="Li C."/>
        </authorList>
    </citation>
    <scope>NUCLEOTIDE SEQUENCE [LARGE SCALE GENOMIC DNA]</scope>
    <source>
        <strain evidence="6">BGI_N308</strain>
    </source>
</reference>
<evidence type="ECO:0000313" key="7">
    <source>
        <dbReference type="Proteomes" id="UP000053584"/>
    </source>
</evidence>
<keyword evidence="7" id="KW-1185">Reference proteome</keyword>
<keyword evidence="2" id="KW-0677">Repeat</keyword>
<dbReference type="GO" id="GO:0005886">
    <property type="term" value="C:plasma membrane"/>
    <property type="evidence" value="ECO:0007669"/>
    <property type="project" value="TreeGrafter"/>
</dbReference>